<keyword evidence="4" id="KW-0539">Nucleus</keyword>
<dbReference type="PROSITE" id="PS00463">
    <property type="entry name" value="ZN2_CY6_FUNGAL_1"/>
    <property type="match status" value="1"/>
</dbReference>
<protein>
    <submittedName>
        <fullName evidence="8">Zn2/Cys6 DNA-binding protein</fullName>
    </submittedName>
</protein>
<dbReference type="InterPro" id="IPR007219">
    <property type="entry name" value="XnlR_reg_dom"/>
</dbReference>
<proteinExistence type="predicted"/>
<keyword evidence="6" id="KW-0472">Membrane</keyword>
<keyword evidence="2" id="KW-0805">Transcription regulation</keyword>
<dbReference type="OMA" id="SPQAEHY"/>
<dbReference type="Pfam" id="PF04082">
    <property type="entry name" value="Fungal_trans"/>
    <property type="match status" value="1"/>
</dbReference>
<keyword evidence="6" id="KW-1133">Transmembrane helix</keyword>
<dbReference type="EMBL" id="KE145355">
    <property type="protein sequence ID" value="EPE35128.1"/>
    <property type="molecule type" value="Genomic_DNA"/>
</dbReference>
<feature type="domain" description="Zn(2)-C6 fungal-type" evidence="7">
    <location>
        <begin position="17"/>
        <end position="48"/>
    </location>
</feature>
<feature type="region of interest" description="Disordered" evidence="5">
    <location>
        <begin position="77"/>
        <end position="138"/>
    </location>
</feature>
<gene>
    <name evidence="8" type="ORF">GLAREA_10824</name>
</gene>
<dbReference type="RefSeq" id="XP_008078115.1">
    <property type="nucleotide sequence ID" value="XM_008079924.1"/>
</dbReference>
<dbReference type="GO" id="GO:0005634">
    <property type="term" value="C:nucleus"/>
    <property type="evidence" value="ECO:0007669"/>
    <property type="project" value="TreeGrafter"/>
</dbReference>
<dbReference type="SUPFAM" id="SSF57701">
    <property type="entry name" value="Zn2/Cys6 DNA-binding domain"/>
    <property type="match status" value="1"/>
</dbReference>
<evidence type="ECO:0000256" key="4">
    <source>
        <dbReference type="ARBA" id="ARBA00023242"/>
    </source>
</evidence>
<dbReference type="GeneID" id="19469869"/>
<keyword evidence="9" id="KW-1185">Reference proteome</keyword>
<evidence type="ECO:0000313" key="8">
    <source>
        <dbReference type="EMBL" id="EPE35128.1"/>
    </source>
</evidence>
<dbReference type="GO" id="GO:0008270">
    <property type="term" value="F:zinc ion binding"/>
    <property type="evidence" value="ECO:0007669"/>
    <property type="project" value="InterPro"/>
</dbReference>
<keyword evidence="1" id="KW-0479">Metal-binding</keyword>
<feature type="transmembrane region" description="Helical" evidence="6">
    <location>
        <begin position="551"/>
        <end position="568"/>
    </location>
</feature>
<evidence type="ECO:0000256" key="3">
    <source>
        <dbReference type="ARBA" id="ARBA00023163"/>
    </source>
</evidence>
<keyword evidence="8" id="KW-0238">DNA-binding</keyword>
<sequence length="713" mass="79416">MPRPRVPLEDRQRAVKACVPCKTSKKRCDSNAPCFSCVKRNCEHACVQDDSRSRQSVARSPRTRPSVQPLIIAVQRNAKNTPQRRPEEHEVDEAQVRPTTLNGNQIANITSPAENEGGHPSEGELTSGRDEDGTPSLPVEATLLPQSRLMLNANGEKVYIGKTASLAFLRFLRQILSQHMGPSQFTENSRGNVMLEARMPDEDSLNMEDSLEEKQLLIDGFFLASSGILDLFTKAEIIQLSEDAEGMQRNDNLNEGILDLILAIGQQCRVASPDRSSYAQTYFIRGQKKALSGMLEDPSVSMIWSFLLMAFYLLGACRRNAAFMYLGVAARAAHALGLHETDQYSALSDAEKCLRLRTWKSLRILDVITSSILARPLASVSTRPGIYVEDITKTYSTSSRLATDANFDLCTIIESVLRNISQQLNLDTEATQSLLLRLGRWSSSLTPEIRLCSFTTSIRSADHEKAIGNIHVTCMYYFTVMLLTRSFLIRYLMSQLPNATNAEQNVEENPSTLDVSKLAQVSIDAAMFTAQTCHNALSAGLLLDNMCILKAWIFAAGLVLGFTLFVNVEVEPNLEKAFTGVRDVLKKLSHQSPQAEHYHDVLISFSEAISKRRQQIARERRRVTSQYLDQILVIDVPNTLEHHYQTPTSTDAEAYSFENGSVEDWWSSSLPLAHGILEHPPDVLHADWDAFAMQISEQLTYGNTAPGELLDGT</sequence>
<name>S3E9X0_GLAL2</name>
<dbReference type="GO" id="GO:0000978">
    <property type="term" value="F:RNA polymerase II cis-regulatory region sequence-specific DNA binding"/>
    <property type="evidence" value="ECO:0007669"/>
    <property type="project" value="TreeGrafter"/>
</dbReference>
<feature type="transmembrane region" description="Helical" evidence="6">
    <location>
        <begin position="474"/>
        <end position="493"/>
    </location>
</feature>
<dbReference type="Proteomes" id="UP000016922">
    <property type="component" value="Unassembled WGS sequence"/>
</dbReference>
<evidence type="ECO:0000256" key="1">
    <source>
        <dbReference type="ARBA" id="ARBA00022723"/>
    </source>
</evidence>
<keyword evidence="3" id="KW-0804">Transcription</keyword>
<evidence type="ECO:0000256" key="6">
    <source>
        <dbReference type="SAM" id="Phobius"/>
    </source>
</evidence>
<feature type="compositionally biased region" description="Basic and acidic residues" evidence="5">
    <location>
        <begin position="84"/>
        <end position="95"/>
    </location>
</feature>
<reference evidence="8 9" key="1">
    <citation type="journal article" date="2013" name="BMC Genomics">
        <title>Genomics-driven discovery of the pneumocandin biosynthetic gene cluster in the fungus Glarea lozoyensis.</title>
        <authorList>
            <person name="Chen L."/>
            <person name="Yue Q."/>
            <person name="Zhang X."/>
            <person name="Xiang M."/>
            <person name="Wang C."/>
            <person name="Li S."/>
            <person name="Che Y."/>
            <person name="Ortiz-Lopez F.J."/>
            <person name="Bills G.F."/>
            <person name="Liu X."/>
            <person name="An Z."/>
        </authorList>
    </citation>
    <scope>NUCLEOTIDE SEQUENCE [LARGE SCALE GENOMIC DNA]</scope>
    <source>
        <strain evidence="9">ATCC 20868 / MF5171</strain>
    </source>
</reference>
<dbReference type="CDD" id="cd12148">
    <property type="entry name" value="fungal_TF_MHR"/>
    <property type="match status" value="1"/>
</dbReference>
<feature type="compositionally biased region" description="Polar residues" evidence="5">
    <location>
        <begin position="54"/>
        <end position="66"/>
    </location>
</feature>
<feature type="compositionally biased region" description="Basic and acidic residues" evidence="5">
    <location>
        <begin position="116"/>
        <end position="132"/>
    </location>
</feature>
<dbReference type="GO" id="GO:0000981">
    <property type="term" value="F:DNA-binding transcription factor activity, RNA polymerase II-specific"/>
    <property type="evidence" value="ECO:0007669"/>
    <property type="project" value="InterPro"/>
</dbReference>
<feature type="region of interest" description="Disordered" evidence="5">
    <location>
        <begin position="48"/>
        <end position="67"/>
    </location>
</feature>
<feature type="transmembrane region" description="Helical" evidence="6">
    <location>
        <begin position="299"/>
        <end position="317"/>
    </location>
</feature>
<organism evidence="8 9">
    <name type="scientific">Glarea lozoyensis (strain ATCC 20868 / MF5171)</name>
    <dbReference type="NCBI Taxonomy" id="1116229"/>
    <lineage>
        <taxon>Eukaryota</taxon>
        <taxon>Fungi</taxon>
        <taxon>Dikarya</taxon>
        <taxon>Ascomycota</taxon>
        <taxon>Pezizomycotina</taxon>
        <taxon>Leotiomycetes</taxon>
        <taxon>Helotiales</taxon>
        <taxon>Helotiaceae</taxon>
        <taxon>Glarea</taxon>
    </lineage>
</organism>
<dbReference type="PANTHER" id="PTHR47424:SF9">
    <property type="entry name" value="TAH-2"/>
    <property type="match status" value="1"/>
</dbReference>
<dbReference type="InterPro" id="IPR001138">
    <property type="entry name" value="Zn2Cys6_DnaBD"/>
</dbReference>
<dbReference type="InterPro" id="IPR036864">
    <property type="entry name" value="Zn2-C6_fun-type_DNA-bd_sf"/>
</dbReference>
<evidence type="ECO:0000313" key="9">
    <source>
        <dbReference type="Proteomes" id="UP000016922"/>
    </source>
</evidence>
<dbReference type="AlphaFoldDB" id="S3E9X0"/>
<dbReference type="GO" id="GO:0006351">
    <property type="term" value="P:DNA-templated transcription"/>
    <property type="evidence" value="ECO:0007669"/>
    <property type="project" value="InterPro"/>
</dbReference>
<dbReference type="SMART" id="SM00906">
    <property type="entry name" value="Fungal_trans"/>
    <property type="match status" value="1"/>
</dbReference>
<dbReference type="CDD" id="cd00067">
    <property type="entry name" value="GAL4"/>
    <property type="match status" value="1"/>
</dbReference>
<evidence type="ECO:0000259" key="7">
    <source>
        <dbReference type="PROSITE" id="PS50048"/>
    </source>
</evidence>
<dbReference type="KEGG" id="glz:GLAREA_10824"/>
<dbReference type="OrthoDB" id="47007at2759"/>
<dbReference type="PANTHER" id="PTHR47424">
    <property type="entry name" value="REGULATORY PROTEIN GAL4"/>
    <property type="match status" value="1"/>
</dbReference>
<keyword evidence="6" id="KW-0812">Transmembrane</keyword>
<feature type="compositionally biased region" description="Polar residues" evidence="5">
    <location>
        <begin position="97"/>
        <end position="113"/>
    </location>
</feature>
<dbReference type="eggNOG" id="ENOG502QVYJ">
    <property type="taxonomic scope" value="Eukaryota"/>
</dbReference>
<evidence type="ECO:0000256" key="2">
    <source>
        <dbReference type="ARBA" id="ARBA00023015"/>
    </source>
</evidence>
<dbReference type="HOGENOM" id="CLU_010170_3_1_1"/>
<dbReference type="GO" id="GO:0000435">
    <property type="term" value="P:positive regulation of transcription from RNA polymerase II promoter by galactose"/>
    <property type="evidence" value="ECO:0007669"/>
    <property type="project" value="TreeGrafter"/>
</dbReference>
<evidence type="ECO:0000256" key="5">
    <source>
        <dbReference type="SAM" id="MobiDB-lite"/>
    </source>
</evidence>
<dbReference type="SMART" id="SM00066">
    <property type="entry name" value="GAL4"/>
    <property type="match status" value="1"/>
</dbReference>
<accession>S3E9X0</accession>
<dbReference type="PROSITE" id="PS50048">
    <property type="entry name" value="ZN2_CY6_FUNGAL_2"/>
    <property type="match status" value="1"/>
</dbReference>
<dbReference type="InterPro" id="IPR051127">
    <property type="entry name" value="Fungal_SecMet_Regulators"/>
</dbReference>